<reference evidence="2 3" key="1">
    <citation type="submission" date="2024-06" db="EMBL/GenBank/DDBJ databases">
        <authorList>
            <person name="Chen R.Y."/>
        </authorList>
    </citation>
    <scope>NUCLEOTIDE SEQUENCE [LARGE SCALE GENOMIC DNA]</scope>
    <source>
        <strain evidence="2 3">D2</strain>
    </source>
</reference>
<comment type="caution">
    <text evidence="2">The sequence shown here is derived from an EMBL/GenBank/DDBJ whole genome shotgun (WGS) entry which is preliminary data.</text>
</comment>
<keyword evidence="1" id="KW-1133">Transmembrane helix</keyword>
<dbReference type="RefSeq" id="WP_350400513.1">
    <property type="nucleotide sequence ID" value="NZ_JBELOE010000064.1"/>
</dbReference>
<accession>A0ABV1RCU4</accession>
<evidence type="ECO:0000256" key="1">
    <source>
        <dbReference type="SAM" id="Phobius"/>
    </source>
</evidence>
<keyword evidence="1" id="KW-0472">Membrane</keyword>
<feature type="transmembrane region" description="Helical" evidence="1">
    <location>
        <begin position="88"/>
        <end position="107"/>
    </location>
</feature>
<keyword evidence="1" id="KW-0812">Transmembrane</keyword>
<feature type="transmembrane region" description="Helical" evidence="1">
    <location>
        <begin position="55"/>
        <end position="76"/>
    </location>
</feature>
<evidence type="ECO:0000313" key="2">
    <source>
        <dbReference type="EMBL" id="MER2490741.1"/>
    </source>
</evidence>
<gene>
    <name evidence="2" type="ORF">ABS311_02440</name>
</gene>
<dbReference type="Proteomes" id="UP001467690">
    <property type="component" value="Unassembled WGS sequence"/>
</dbReference>
<feature type="transmembrane region" description="Helical" evidence="1">
    <location>
        <begin position="31"/>
        <end position="48"/>
    </location>
</feature>
<evidence type="ECO:0000313" key="3">
    <source>
        <dbReference type="Proteomes" id="UP001467690"/>
    </source>
</evidence>
<sequence>MIIQILITGAFILGFLKLADKENVMDFYGSCTIYLVPLVIVGVLDFTIRYFELPAFLHLITFSLFFVIPYLIINAICETYTTKKKVLLSVGVFAIVLVTQVVLAVLIGS</sequence>
<organism evidence="2 3">
    <name type="scientific">Catenovulum sediminis</name>
    <dbReference type="NCBI Taxonomy" id="1740262"/>
    <lineage>
        <taxon>Bacteria</taxon>
        <taxon>Pseudomonadati</taxon>
        <taxon>Pseudomonadota</taxon>
        <taxon>Gammaproteobacteria</taxon>
        <taxon>Alteromonadales</taxon>
        <taxon>Alteromonadaceae</taxon>
        <taxon>Catenovulum</taxon>
    </lineage>
</organism>
<proteinExistence type="predicted"/>
<name>A0ABV1RCU4_9ALTE</name>
<keyword evidence="3" id="KW-1185">Reference proteome</keyword>
<protein>
    <submittedName>
        <fullName evidence="2">Uncharacterized protein</fullName>
    </submittedName>
</protein>
<dbReference type="EMBL" id="JBELOE010000064">
    <property type="protein sequence ID" value="MER2490741.1"/>
    <property type="molecule type" value="Genomic_DNA"/>
</dbReference>